<proteinExistence type="predicted"/>
<protein>
    <submittedName>
        <fullName evidence="3">Uncharacterized protein</fullName>
    </submittedName>
</protein>
<reference evidence="3" key="1">
    <citation type="submission" date="2020-03" db="EMBL/GenBank/DDBJ databases">
        <title>The deep terrestrial virosphere.</title>
        <authorList>
            <person name="Holmfeldt K."/>
            <person name="Nilsson E."/>
            <person name="Simone D."/>
            <person name="Lopez-Fernandez M."/>
            <person name="Wu X."/>
            <person name="de Brujin I."/>
            <person name="Lundin D."/>
            <person name="Andersson A."/>
            <person name="Bertilsson S."/>
            <person name="Dopson M."/>
        </authorList>
    </citation>
    <scope>NUCLEOTIDE SEQUENCE</scope>
    <source>
        <strain evidence="2">MM415A00243</strain>
        <strain evidence="1">MM415B00422</strain>
        <strain evidence="3">TM448B01434</strain>
    </source>
</reference>
<sequence>MNYHLPRPSDVARRAGWKYTTARKRLAGGMTVSQLAELARIYELSPMQLAAWVEQIAGPRVPMQRVETRRGSPRRSG</sequence>
<evidence type="ECO:0000313" key="2">
    <source>
        <dbReference type="EMBL" id="QJA83945.1"/>
    </source>
</evidence>
<dbReference type="AlphaFoldDB" id="A0A6M3XMA0"/>
<dbReference type="EMBL" id="MT142521">
    <property type="protein sequence ID" value="QJA83945.1"/>
    <property type="molecule type" value="Genomic_DNA"/>
</dbReference>
<accession>A0A6M3XMA0</accession>
<dbReference type="EMBL" id="MT144760">
    <property type="protein sequence ID" value="QJH98949.1"/>
    <property type="molecule type" value="Genomic_DNA"/>
</dbReference>
<evidence type="ECO:0000313" key="3">
    <source>
        <dbReference type="EMBL" id="QJH98949.1"/>
    </source>
</evidence>
<gene>
    <name evidence="2" type="ORF">MM415A00243_0007</name>
    <name evidence="1" type="ORF">MM415B00422_0007</name>
    <name evidence="3" type="ORF">TM448B01434_0002</name>
</gene>
<evidence type="ECO:0000313" key="1">
    <source>
        <dbReference type="EMBL" id="QJA65245.1"/>
    </source>
</evidence>
<name>A0A6M3XMA0_9ZZZZ</name>
<dbReference type="EMBL" id="MT141535">
    <property type="protein sequence ID" value="QJA65245.1"/>
    <property type="molecule type" value="Genomic_DNA"/>
</dbReference>
<organism evidence="3">
    <name type="scientific">viral metagenome</name>
    <dbReference type="NCBI Taxonomy" id="1070528"/>
    <lineage>
        <taxon>unclassified sequences</taxon>
        <taxon>metagenomes</taxon>
        <taxon>organismal metagenomes</taxon>
    </lineage>
</organism>